<dbReference type="Proteomes" id="UP000269221">
    <property type="component" value="Unassembled WGS sequence"/>
</dbReference>
<organism evidence="1 2">
    <name type="scientific">Hirundo rustica rustica</name>
    <dbReference type="NCBI Taxonomy" id="333673"/>
    <lineage>
        <taxon>Eukaryota</taxon>
        <taxon>Metazoa</taxon>
        <taxon>Chordata</taxon>
        <taxon>Craniata</taxon>
        <taxon>Vertebrata</taxon>
        <taxon>Euteleostomi</taxon>
        <taxon>Archelosauria</taxon>
        <taxon>Archosauria</taxon>
        <taxon>Dinosauria</taxon>
        <taxon>Saurischia</taxon>
        <taxon>Theropoda</taxon>
        <taxon>Coelurosauria</taxon>
        <taxon>Aves</taxon>
        <taxon>Neognathae</taxon>
        <taxon>Neoaves</taxon>
        <taxon>Telluraves</taxon>
        <taxon>Australaves</taxon>
        <taxon>Passeriformes</taxon>
        <taxon>Sylvioidea</taxon>
        <taxon>Hirundinidae</taxon>
        <taxon>Hirundo</taxon>
    </lineage>
</organism>
<gene>
    <name evidence="1" type="ORF">DUI87_06915</name>
</gene>
<proteinExistence type="predicted"/>
<name>A0A3M0KQ59_HIRRU</name>
<evidence type="ECO:0000313" key="1">
    <source>
        <dbReference type="EMBL" id="RMC14741.1"/>
    </source>
</evidence>
<evidence type="ECO:0000313" key="2">
    <source>
        <dbReference type="Proteomes" id="UP000269221"/>
    </source>
</evidence>
<keyword evidence="2" id="KW-1185">Reference proteome</keyword>
<reference evidence="1 2" key="1">
    <citation type="submission" date="2018-07" db="EMBL/GenBank/DDBJ databases">
        <title>A high quality draft genome assembly of the barn swallow (H. rustica rustica).</title>
        <authorList>
            <person name="Formenti G."/>
            <person name="Chiara M."/>
            <person name="Poveda L."/>
            <person name="Francoijs K.-J."/>
            <person name="Bonisoli-Alquati A."/>
            <person name="Canova L."/>
            <person name="Gianfranceschi L."/>
            <person name="Horner D.S."/>
            <person name="Saino N."/>
        </authorList>
    </citation>
    <scope>NUCLEOTIDE SEQUENCE [LARGE SCALE GENOMIC DNA]</scope>
    <source>
        <strain evidence="1">Chelidonia</strain>
        <tissue evidence="1">Blood</tissue>
    </source>
</reference>
<sequence length="91" mass="10738">MIKGLENLSYEEIVKELRCLPWRGESSGRPHHNIPVFGGWFKKKRVSHCMRGHLQKTRRNGNQWERSHLDIREKTFIVGTINQQNKLTRGS</sequence>
<accession>A0A3M0KQ59</accession>
<comment type="caution">
    <text evidence="1">The sequence shown here is derived from an EMBL/GenBank/DDBJ whole genome shotgun (WGS) entry which is preliminary data.</text>
</comment>
<protein>
    <submittedName>
        <fullName evidence="1">Uncharacterized protein</fullName>
    </submittedName>
</protein>
<dbReference type="AlphaFoldDB" id="A0A3M0KQ59"/>
<dbReference type="EMBL" id="QRBI01000104">
    <property type="protein sequence ID" value="RMC14741.1"/>
    <property type="molecule type" value="Genomic_DNA"/>
</dbReference>